<reference evidence="7 8" key="1">
    <citation type="journal article" date="2013" name="Int. J. Syst. Evol. Microbiol.">
        <title>Roseomonas aerophila sp. nov., isolated from air.</title>
        <authorList>
            <person name="Kim S.J."/>
            <person name="Weon H.Y."/>
            <person name="Ahn J.H."/>
            <person name="Hong S.B."/>
            <person name="Seok S.J."/>
            <person name="Whang K.S."/>
            <person name="Kwon S.W."/>
        </authorList>
    </citation>
    <scope>NUCLEOTIDE SEQUENCE [LARGE SCALE GENOMIC DNA]</scope>
    <source>
        <strain evidence="7 8">NBRC 108923</strain>
    </source>
</reference>
<evidence type="ECO:0000256" key="6">
    <source>
        <dbReference type="SAM" id="Phobius"/>
    </source>
</evidence>
<evidence type="ECO:0000256" key="3">
    <source>
        <dbReference type="ARBA" id="ARBA00022692"/>
    </source>
</evidence>
<evidence type="ECO:0000313" key="7">
    <source>
        <dbReference type="EMBL" id="MBC9207361.1"/>
    </source>
</evidence>
<protein>
    <recommendedName>
        <fullName evidence="9">Membrane protein involved in the export of O-antigen and teichoic acid</fullName>
    </recommendedName>
</protein>
<feature type="transmembrane region" description="Helical" evidence="6">
    <location>
        <begin position="112"/>
        <end position="131"/>
    </location>
</feature>
<feature type="transmembrane region" description="Helical" evidence="6">
    <location>
        <begin position="213"/>
        <end position="240"/>
    </location>
</feature>
<feature type="transmembrane region" description="Helical" evidence="6">
    <location>
        <begin position="12"/>
        <end position="35"/>
    </location>
</feature>
<feature type="transmembrane region" description="Helical" evidence="6">
    <location>
        <begin position="47"/>
        <end position="71"/>
    </location>
</feature>
<feature type="transmembrane region" description="Helical" evidence="6">
    <location>
        <begin position="252"/>
        <end position="271"/>
    </location>
</feature>
<feature type="transmembrane region" description="Helical" evidence="6">
    <location>
        <begin position="170"/>
        <end position="192"/>
    </location>
</feature>
<keyword evidence="2" id="KW-1003">Cell membrane</keyword>
<feature type="transmembrane region" description="Helical" evidence="6">
    <location>
        <begin position="329"/>
        <end position="348"/>
    </location>
</feature>
<dbReference type="PANTHER" id="PTHR30250:SF11">
    <property type="entry name" value="O-ANTIGEN TRANSPORTER-RELATED"/>
    <property type="match status" value="1"/>
</dbReference>
<sequence length="423" mass="44117">MIARLFRKGGLRYVLAFADQGLNALLSLGVTLWLIRRGSAEQLGTYVFWANTVLVIGTFITAFTSVHIYRLPPTSGRYATERAILSANLTMAALAALLTLAVVPLLGHPLGLYAAAAFVPGIVIGLHARAVATARGDMGSAAAISAVPFVAVLAVVVAEAWLGAPPSVPLLLLVNGLSQGVAGIVIILRLCGPGAADFSASARRRWRVLARRSGWSLLAGMANETFTRLYIFMVFAWFGAPALATLTAAQTMLRPATLLAGAFGSAARGPLASRRHAGDTHGFLKLLVLGGTAPAIITLVLGGLIAALWPWVSAWLYAGRYAGLENVVLLWSVVMAISCFWVAGLAGLQSLARLRSLAIAEVGGAITCAIAMPPLLWLLAPPGALVAIIIGGCVQVALLAYGVLKGLQALGHRRRVTLRAEAG</sequence>
<evidence type="ECO:0000256" key="1">
    <source>
        <dbReference type="ARBA" id="ARBA00004651"/>
    </source>
</evidence>
<keyword evidence="5 6" id="KW-0472">Membrane</keyword>
<evidence type="ECO:0008006" key="9">
    <source>
        <dbReference type="Google" id="ProtNLM"/>
    </source>
</evidence>
<dbReference type="RefSeq" id="WP_187784527.1">
    <property type="nucleotide sequence ID" value="NZ_JACTVA010000016.1"/>
</dbReference>
<gene>
    <name evidence="7" type="ORF">IBL26_10980</name>
</gene>
<accession>A0ABR7RLZ9</accession>
<organism evidence="7 8">
    <name type="scientific">Teichococcus aerophilus</name>
    <dbReference type="NCBI Taxonomy" id="1224513"/>
    <lineage>
        <taxon>Bacteria</taxon>
        <taxon>Pseudomonadati</taxon>
        <taxon>Pseudomonadota</taxon>
        <taxon>Alphaproteobacteria</taxon>
        <taxon>Acetobacterales</taxon>
        <taxon>Roseomonadaceae</taxon>
        <taxon>Roseomonas</taxon>
    </lineage>
</organism>
<keyword evidence="8" id="KW-1185">Reference proteome</keyword>
<evidence type="ECO:0000313" key="8">
    <source>
        <dbReference type="Proteomes" id="UP000626026"/>
    </source>
</evidence>
<dbReference type="PANTHER" id="PTHR30250">
    <property type="entry name" value="PST FAMILY PREDICTED COLANIC ACID TRANSPORTER"/>
    <property type="match status" value="1"/>
</dbReference>
<keyword evidence="3 6" id="KW-0812">Transmembrane</keyword>
<dbReference type="Proteomes" id="UP000626026">
    <property type="component" value="Unassembled WGS sequence"/>
</dbReference>
<evidence type="ECO:0000256" key="2">
    <source>
        <dbReference type="ARBA" id="ARBA00022475"/>
    </source>
</evidence>
<feature type="transmembrane region" description="Helical" evidence="6">
    <location>
        <begin position="357"/>
        <end position="378"/>
    </location>
</feature>
<comment type="subcellular location">
    <subcellularLocation>
        <location evidence="1">Cell membrane</location>
        <topology evidence="1">Multi-pass membrane protein</topology>
    </subcellularLocation>
</comment>
<feature type="transmembrane region" description="Helical" evidence="6">
    <location>
        <begin position="83"/>
        <end position="106"/>
    </location>
</feature>
<evidence type="ECO:0000256" key="4">
    <source>
        <dbReference type="ARBA" id="ARBA00022989"/>
    </source>
</evidence>
<name>A0ABR7RLZ9_9PROT</name>
<evidence type="ECO:0000256" key="5">
    <source>
        <dbReference type="ARBA" id="ARBA00023136"/>
    </source>
</evidence>
<keyword evidence="4 6" id="KW-1133">Transmembrane helix</keyword>
<feature type="transmembrane region" description="Helical" evidence="6">
    <location>
        <begin position="143"/>
        <end position="164"/>
    </location>
</feature>
<dbReference type="EMBL" id="JACTVA010000016">
    <property type="protein sequence ID" value="MBC9207361.1"/>
    <property type="molecule type" value="Genomic_DNA"/>
</dbReference>
<feature type="transmembrane region" description="Helical" evidence="6">
    <location>
        <begin position="283"/>
        <end position="309"/>
    </location>
</feature>
<proteinExistence type="predicted"/>
<feature type="transmembrane region" description="Helical" evidence="6">
    <location>
        <begin position="384"/>
        <end position="404"/>
    </location>
</feature>
<dbReference type="InterPro" id="IPR050833">
    <property type="entry name" value="Poly_Biosynth_Transport"/>
</dbReference>
<comment type="caution">
    <text evidence="7">The sequence shown here is derived from an EMBL/GenBank/DDBJ whole genome shotgun (WGS) entry which is preliminary data.</text>
</comment>